<dbReference type="EMBL" id="BKCP01005183">
    <property type="protein sequence ID" value="GER36547.1"/>
    <property type="molecule type" value="Genomic_DNA"/>
</dbReference>
<dbReference type="AlphaFoldDB" id="A0A5A7PWP8"/>
<dbReference type="GO" id="GO:0016787">
    <property type="term" value="F:hydrolase activity"/>
    <property type="evidence" value="ECO:0007669"/>
    <property type="project" value="UniProtKB-KW"/>
</dbReference>
<protein>
    <submittedName>
        <fullName evidence="1">MazG nucleotide pyrophosphohydrolase domain-containing protein</fullName>
    </submittedName>
</protein>
<dbReference type="Proteomes" id="UP000325081">
    <property type="component" value="Unassembled WGS sequence"/>
</dbReference>
<proteinExistence type="predicted"/>
<sequence>MYRSCEKHSLDSAGSVSQSFSSIRRTTAPVFPVTALNSARTVVPRATSPYRIAIALGVQESQTIVLANVDRRLAHRTAAAAGAVQEEGGTAEKRSVSDRFVGCSAFGVCLNFDPVMAAEKKLDSKNL</sequence>
<accession>A0A5A7PWP8</accession>
<comment type="caution">
    <text evidence="1">The sequence shown here is derived from an EMBL/GenBank/DDBJ whole genome shotgun (WGS) entry which is preliminary data.</text>
</comment>
<organism evidence="1 2">
    <name type="scientific">Striga asiatica</name>
    <name type="common">Asiatic witchweed</name>
    <name type="synonym">Buchnera asiatica</name>
    <dbReference type="NCBI Taxonomy" id="4170"/>
    <lineage>
        <taxon>Eukaryota</taxon>
        <taxon>Viridiplantae</taxon>
        <taxon>Streptophyta</taxon>
        <taxon>Embryophyta</taxon>
        <taxon>Tracheophyta</taxon>
        <taxon>Spermatophyta</taxon>
        <taxon>Magnoliopsida</taxon>
        <taxon>eudicotyledons</taxon>
        <taxon>Gunneridae</taxon>
        <taxon>Pentapetalae</taxon>
        <taxon>asterids</taxon>
        <taxon>lamiids</taxon>
        <taxon>Lamiales</taxon>
        <taxon>Orobanchaceae</taxon>
        <taxon>Buchnereae</taxon>
        <taxon>Striga</taxon>
    </lineage>
</organism>
<reference evidence="2" key="1">
    <citation type="journal article" date="2019" name="Curr. Biol.">
        <title>Genome Sequence of Striga asiatica Provides Insight into the Evolution of Plant Parasitism.</title>
        <authorList>
            <person name="Yoshida S."/>
            <person name="Kim S."/>
            <person name="Wafula E.K."/>
            <person name="Tanskanen J."/>
            <person name="Kim Y.M."/>
            <person name="Honaas L."/>
            <person name="Yang Z."/>
            <person name="Spallek T."/>
            <person name="Conn C.E."/>
            <person name="Ichihashi Y."/>
            <person name="Cheong K."/>
            <person name="Cui S."/>
            <person name="Der J.P."/>
            <person name="Gundlach H."/>
            <person name="Jiao Y."/>
            <person name="Hori C."/>
            <person name="Ishida J.K."/>
            <person name="Kasahara H."/>
            <person name="Kiba T."/>
            <person name="Kim M.S."/>
            <person name="Koo N."/>
            <person name="Laohavisit A."/>
            <person name="Lee Y.H."/>
            <person name="Lumba S."/>
            <person name="McCourt P."/>
            <person name="Mortimer J.C."/>
            <person name="Mutuku J.M."/>
            <person name="Nomura T."/>
            <person name="Sasaki-Sekimoto Y."/>
            <person name="Seto Y."/>
            <person name="Wang Y."/>
            <person name="Wakatake T."/>
            <person name="Sakakibara H."/>
            <person name="Demura T."/>
            <person name="Yamaguchi S."/>
            <person name="Yoneyama K."/>
            <person name="Manabe R.I."/>
            <person name="Nelson D.C."/>
            <person name="Schulman A.H."/>
            <person name="Timko M.P."/>
            <person name="dePamphilis C.W."/>
            <person name="Choi D."/>
            <person name="Shirasu K."/>
        </authorList>
    </citation>
    <scope>NUCLEOTIDE SEQUENCE [LARGE SCALE GENOMIC DNA]</scope>
    <source>
        <strain evidence="2">cv. UVA1</strain>
    </source>
</reference>
<keyword evidence="2" id="KW-1185">Reference proteome</keyword>
<evidence type="ECO:0000313" key="1">
    <source>
        <dbReference type="EMBL" id="GER36547.1"/>
    </source>
</evidence>
<evidence type="ECO:0000313" key="2">
    <source>
        <dbReference type="Proteomes" id="UP000325081"/>
    </source>
</evidence>
<gene>
    <name evidence="1" type="ORF">STAS_12890</name>
</gene>
<name>A0A5A7PWP8_STRAF</name>
<keyword evidence="1" id="KW-0378">Hydrolase</keyword>